<dbReference type="Gene3D" id="1.25.40.10">
    <property type="entry name" value="Tetratricopeptide repeat domain"/>
    <property type="match status" value="1"/>
</dbReference>
<keyword evidence="5" id="KW-1185">Reference proteome</keyword>
<dbReference type="SUPFAM" id="SSF48452">
    <property type="entry name" value="TPR-like"/>
    <property type="match status" value="1"/>
</dbReference>
<dbReference type="SMART" id="SM00028">
    <property type="entry name" value="TPR"/>
    <property type="match status" value="3"/>
</dbReference>
<dbReference type="Proteomes" id="UP000677668">
    <property type="component" value="Chromosome 2"/>
</dbReference>
<accession>A0ABX8B3F1</accession>
<evidence type="ECO:0000313" key="4">
    <source>
        <dbReference type="EMBL" id="QUV95515.1"/>
    </source>
</evidence>
<gene>
    <name evidence="4" type="ORF">J8C05_11795</name>
</gene>
<organism evidence="4 5">
    <name type="scientific">Chloracidobacterium sp. N</name>
    <dbReference type="NCBI Taxonomy" id="2821540"/>
    <lineage>
        <taxon>Bacteria</taxon>
        <taxon>Pseudomonadati</taxon>
        <taxon>Acidobacteriota</taxon>
        <taxon>Terriglobia</taxon>
        <taxon>Terriglobales</taxon>
        <taxon>Acidobacteriaceae</taxon>
        <taxon>Chloracidobacterium</taxon>
        <taxon>Chloracidobacterium aggregatum</taxon>
    </lineage>
</organism>
<keyword evidence="1" id="KW-0677">Repeat</keyword>
<dbReference type="Pfam" id="PF13432">
    <property type="entry name" value="TPR_16"/>
    <property type="match status" value="1"/>
</dbReference>
<dbReference type="InterPro" id="IPR051012">
    <property type="entry name" value="CellSynth/LPSAsmb/PSIAsmb"/>
</dbReference>
<dbReference type="PROSITE" id="PS50005">
    <property type="entry name" value="TPR"/>
    <property type="match status" value="1"/>
</dbReference>
<feature type="repeat" description="TPR" evidence="3">
    <location>
        <begin position="93"/>
        <end position="126"/>
    </location>
</feature>
<protein>
    <submittedName>
        <fullName evidence="4">Tetratricopeptide repeat protein</fullName>
    </submittedName>
</protein>
<evidence type="ECO:0000256" key="1">
    <source>
        <dbReference type="ARBA" id="ARBA00022737"/>
    </source>
</evidence>
<dbReference type="PANTHER" id="PTHR45586">
    <property type="entry name" value="TPR REPEAT-CONTAINING PROTEIN PA4667"/>
    <property type="match status" value="1"/>
</dbReference>
<evidence type="ECO:0000256" key="3">
    <source>
        <dbReference type="PROSITE-ProRule" id="PRU00339"/>
    </source>
</evidence>
<dbReference type="EMBL" id="CP072643">
    <property type="protein sequence ID" value="QUV95515.1"/>
    <property type="molecule type" value="Genomic_DNA"/>
</dbReference>
<name>A0ABX8B3F1_9BACT</name>
<sequence length="425" mass="47441">MKPRRLIPGLSLMLIGGFGFWLSWQNEAADDVWQQRRPPASYEDLLQAATRAPSNPRLWGALGLACLLDPQHLDYQESERHLRHALSLAPNDVRLWGWLGDTLAISGQVDEAERTLRQAQSLAPNHFITQWRLANALIRVGKLEEAAPYARGALRSNPTQAILMLDLGWRISNGNQSYVESLLPPGLPDVEYQYLRLLVQQQRVAAAIQRWQAVLAKQPDPERKRTTAFIQDLLAARAYEAAWQVWAALPERQAAGLVRTAIYDGGFREPVAKVPIFEWRFQQNEAGARLALDRAADVPVGGNALQIAYDSPGPAFYHARQLLALPPGAYRLTYFVRSRDLVAAAPPVVELQGVGNPKWRVRSLPPWRENQPWQRVVCEFAVPPEVGAVELVILRPSECLTPGTCPISGTVWFGGFALEVISKAR</sequence>
<dbReference type="Gene3D" id="2.60.120.260">
    <property type="entry name" value="Galactose-binding domain-like"/>
    <property type="match status" value="1"/>
</dbReference>
<dbReference type="InterPro" id="IPR011990">
    <property type="entry name" value="TPR-like_helical_dom_sf"/>
</dbReference>
<keyword evidence="2 3" id="KW-0802">TPR repeat</keyword>
<dbReference type="InterPro" id="IPR019734">
    <property type="entry name" value="TPR_rpt"/>
</dbReference>
<evidence type="ECO:0000313" key="5">
    <source>
        <dbReference type="Proteomes" id="UP000677668"/>
    </source>
</evidence>
<evidence type="ECO:0000256" key="2">
    <source>
        <dbReference type="ARBA" id="ARBA00022803"/>
    </source>
</evidence>
<reference evidence="4 5" key="1">
    <citation type="submission" date="2021-03" db="EMBL/GenBank/DDBJ databases">
        <title>Genomic and phenotypic characterization of Chloracidobacterium isolates provides evidence for multiple species.</title>
        <authorList>
            <person name="Saini M.K."/>
            <person name="Costas A.M.G."/>
            <person name="Tank M."/>
            <person name="Bryant D.A."/>
        </authorList>
    </citation>
    <scope>NUCLEOTIDE SEQUENCE [LARGE SCALE GENOMIC DNA]</scope>
    <source>
        <strain evidence="4 5">N</strain>
    </source>
</reference>
<dbReference type="Pfam" id="PF14559">
    <property type="entry name" value="TPR_19"/>
    <property type="match status" value="1"/>
</dbReference>
<proteinExistence type="predicted"/>
<dbReference type="PANTHER" id="PTHR45586:SF1">
    <property type="entry name" value="LIPOPOLYSACCHARIDE ASSEMBLY PROTEIN B"/>
    <property type="match status" value="1"/>
</dbReference>
<dbReference type="RefSeq" id="WP_211423736.1">
    <property type="nucleotide sequence ID" value="NZ_CP072643.1"/>
</dbReference>